<dbReference type="Proteomes" id="UP000591071">
    <property type="component" value="Unassembled WGS sequence"/>
</dbReference>
<dbReference type="GO" id="GO:0031250">
    <property type="term" value="C:anaerobic ribonucleoside-triphosphate reductase complex"/>
    <property type="evidence" value="ECO:0007669"/>
    <property type="project" value="TreeGrafter"/>
</dbReference>
<dbReference type="GO" id="GO:0009265">
    <property type="term" value="P:2'-deoxyribonucleotide biosynthetic process"/>
    <property type="evidence" value="ECO:0007669"/>
    <property type="project" value="TreeGrafter"/>
</dbReference>
<sequence length="393" mass="45173">MLDRDYFDWLYGGFRFPDGTKPEYDGTFKEFQMFFMDWFRREREKELLTYPVLTCSVHLNEDGTPADEEFARSISKHAENGLSFFVYESKTVDSLSSCCRLRNQVTENTFSYTLGAGGISTGSIHVTTLNANRFVQQYPHGEWQEHLQPVIERMHKYLYAHDALIHDFIDAGLLTPYDAGLIDINKQYRTVGVNGLLEASEYETGGTDLDFYTEFLKYIHEQNVKDAKKYNVKFNCELIPAENLGVKNANWDKKDGILAARDCYNSYLFPVEDDSYNVIDKMRLHGEQATKYLDGGSACHLNLEQLLTADQFYNLILVAGKLGTNYWTFNVLMTCCNECGHIDVNTLPKCPKCGSEDVDYATRVIGYLKRITNFSLARQKEAGLRYYNKPKTK</sequence>
<proteinExistence type="predicted"/>
<evidence type="ECO:0000313" key="2">
    <source>
        <dbReference type="Proteomes" id="UP000591071"/>
    </source>
</evidence>
<name>A0A848BSY6_9FIRM</name>
<dbReference type="InterPro" id="IPR012833">
    <property type="entry name" value="NrdD"/>
</dbReference>
<dbReference type="Pfam" id="PF13597">
    <property type="entry name" value="NRDD"/>
    <property type="match status" value="1"/>
</dbReference>
<dbReference type="PANTHER" id="PTHR21075:SF0">
    <property type="entry name" value="ANAEROBIC RIBONUCLEOSIDE-TRIPHOSPHATE REDUCTASE"/>
    <property type="match status" value="1"/>
</dbReference>
<organism evidence="1 2">
    <name type="scientific">Megasphaera hexanoica</name>
    <dbReference type="NCBI Taxonomy" id="1675036"/>
    <lineage>
        <taxon>Bacteria</taxon>
        <taxon>Bacillati</taxon>
        <taxon>Bacillota</taxon>
        <taxon>Negativicutes</taxon>
        <taxon>Veillonellales</taxon>
        <taxon>Veillonellaceae</taxon>
        <taxon>Megasphaera</taxon>
    </lineage>
</organism>
<gene>
    <name evidence="1" type="ORF">HF872_12810</name>
</gene>
<accession>A0A848BSY6</accession>
<dbReference type="GO" id="GO:0006260">
    <property type="term" value="P:DNA replication"/>
    <property type="evidence" value="ECO:0007669"/>
    <property type="project" value="InterPro"/>
</dbReference>
<protein>
    <submittedName>
        <fullName evidence="1">Uncharacterized protein</fullName>
    </submittedName>
</protein>
<evidence type="ECO:0000313" key="1">
    <source>
        <dbReference type="EMBL" id="NME29481.1"/>
    </source>
</evidence>
<dbReference type="EMBL" id="JABAFG010000040">
    <property type="protein sequence ID" value="NME29481.1"/>
    <property type="molecule type" value="Genomic_DNA"/>
</dbReference>
<reference evidence="1 2" key="1">
    <citation type="submission" date="2020-04" db="EMBL/GenBank/DDBJ databases">
        <authorList>
            <person name="Hitch T.C.A."/>
            <person name="Wylensek D."/>
            <person name="Clavel T."/>
        </authorList>
    </citation>
    <scope>NUCLEOTIDE SEQUENCE [LARGE SCALE GENOMIC DNA]</scope>
    <source>
        <strain evidence="1 2">Oil-RF-744-FAT-WT-6-1</strain>
    </source>
</reference>
<dbReference type="GO" id="GO:0004748">
    <property type="term" value="F:ribonucleoside-diphosphate reductase activity, thioredoxin disulfide as acceptor"/>
    <property type="evidence" value="ECO:0007669"/>
    <property type="project" value="TreeGrafter"/>
</dbReference>
<dbReference type="AlphaFoldDB" id="A0A848BSY6"/>
<dbReference type="GO" id="GO:0008998">
    <property type="term" value="F:ribonucleoside-triphosphate reductase (thioredoxin) activity"/>
    <property type="evidence" value="ECO:0007669"/>
    <property type="project" value="InterPro"/>
</dbReference>
<dbReference type="SUPFAM" id="SSF51998">
    <property type="entry name" value="PFL-like glycyl radical enzymes"/>
    <property type="match status" value="1"/>
</dbReference>
<dbReference type="Gene3D" id="3.20.70.20">
    <property type="match status" value="1"/>
</dbReference>
<dbReference type="PANTHER" id="PTHR21075">
    <property type="entry name" value="ANAEROBIC RIBONUCLEOSIDE-TRIPHOSPHATE REDUCTASE"/>
    <property type="match status" value="1"/>
</dbReference>
<comment type="caution">
    <text evidence="1">The sequence shown here is derived from an EMBL/GenBank/DDBJ whole genome shotgun (WGS) entry which is preliminary data.</text>
</comment>